<dbReference type="EMBL" id="JAEANY010000001">
    <property type="protein sequence ID" value="MBH5321250.1"/>
    <property type="molecule type" value="Genomic_DNA"/>
</dbReference>
<comment type="caution">
    <text evidence="1">The sequence shown here is derived from an EMBL/GenBank/DDBJ whole genome shotgun (WGS) entry which is preliminary data.</text>
</comment>
<evidence type="ECO:0000313" key="2">
    <source>
        <dbReference type="Proteomes" id="UP000602442"/>
    </source>
</evidence>
<gene>
    <name evidence="1" type="ORF">I5L03_01465</name>
</gene>
<accession>A0ABS0N1R8</accession>
<sequence length="690" mass="73017">MAGFGFGFGSGARQRGFVGGEQLPALEPSAAWTGVAGSGFTSTPADPVRNTAKPVMRALVPPNQYFTDSQLIGVMAAANNQGTLLDNLGLRKVVVHCEGETVDIAAPSVQTFERYDGTIYRMLGWWAKLRKPAGRAGHANVYFEAVPQDPTMQSRVIGPMQFSPVDILHDWTATIASDGSGDFANVLEAVQAAKAANAQNPLCTFTQSGTYDISGGAPNYTGAGYLTFACADGVSVDFAKPGYTTDLAMQMRTRFDGLWFRGRSFTFDFAYVSELYHEAQVISPFASGRSHVFEGVRFTRSLTPDALIRKALPGGGVAWSVRGSPWFLECDIHKMQDPAMAASLFRGCTFRDGFHDVAYGAACMVGCTVEGWSSEAYRNPIPALQVQYNGAATAATVSLSGINGAGSRTLTIKEDGVATASLTVEASEAAYIADANYSVQNVVDWLSAQPGWSAMLNDNSRYAAVLTDGSAGYGAFTDLDAKAAPLQLFTAFDLHTDFYQKDAFNLAENVIIYGNSGVGIDAQMLMIGGNATRDWLFANNALDIAGATLDNPGGVTLRSQFSKPHSHVIFAHNSYPRQQLWLRTGGASIRGYDPDVYCLVANNALADLQWDIGGADADVTIADNHLHAGAIGTGDLGEAKSGDAASLFADHAGGDFAPAGDLVSIPATPSLPFDLSGRKRAAMAAKGAFA</sequence>
<proteinExistence type="predicted"/>
<protein>
    <recommendedName>
        <fullName evidence="3">Pectate lyase superfamily protein domain-containing protein</fullName>
    </recommendedName>
</protein>
<keyword evidence="2" id="KW-1185">Reference proteome</keyword>
<organism evidence="1 2">
    <name type="scientific">Aurantiacibacter sediminis</name>
    <dbReference type="NCBI Taxonomy" id="2793064"/>
    <lineage>
        <taxon>Bacteria</taxon>
        <taxon>Pseudomonadati</taxon>
        <taxon>Pseudomonadota</taxon>
        <taxon>Alphaproteobacteria</taxon>
        <taxon>Sphingomonadales</taxon>
        <taxon>Erythrobacteraceae</taxon>
        <taxon>Aurantiacibacter</taxon>
    </lineage>
</organism>
<dbReference type="RefSeq" id="WP_197919932.1">
    <property type="nucleotide sequence ID" value="NZ_CAWPTA010000006.1"/>
</dbReference>
<evidence type="ECO:0000313" key="1">
    <source>
        <dbReference type="EMBL" id="MBH5321250.1"/>
    </source>
</evidence>
<evidence type="ECO:0008006" key="3">
    <source>
        <dbReference type="Google" id="ProtNLM"/>
    </source>
</evidence>
<reference evidence="1 2" key="1">
    <citation type="submission" date="2020-11" db="EMBL/GenBank/DDBJ databases">
        <title>Erythrobacter sediminis sp. nov., a marine bacterium from a tidal flat of Garorim Bay.</title>
        <authorList>
            <person name="Kim D."/>
            <person name="Yoo Y."/>
            <person name="Kim J.-J."/>
        </authorList>
    </citation>
    <scope>NUCLEOTIDE SEQUENCE [LARGE SCALE GENOMIC DNA]</scope>
    <source>
        <strain evidence="1 2">JGD-13</strain>
    </source>
</reference>
<dbReference type="Proteomes" id="UP000602442">
    <property type="component" value="Unassembled WGS sequence"/>
</dbReference>
<name>A0ABS0N1R8_9SPHN</name>